<name>A0A2G8QZG2_9RHOB</name>
<dbReference type="EMBL" id="AWWI01000181">
    <property type="protein sequence ID" value="PIL14308.1"/>
    <property type="molecule type" value="Genomic_DNA"/>
</dbReference>
<gene>
    <name evidence="2" type="ORF">P775_26755</name>
</gene>
<dbReference type="Proteomes" id="UP000231259">
    <property type="component" value="Unassembled WGS sequence"/>
</dbReference>
<evidence type="ECO:0000256" key="1">
    <source>
        <dbReference type="SAM" id="MobiDB-lite"/>
    </source>
</evidence>
<feature type="region of interest" description="Disordered" evidence="1">
    <location>
        <begin position="1"/>
        <end position="24"/>
    </location>
</feature>
<accession>A0A2G8QZG2</accession>
<dbReference type="AlphaFoldDB" id="A0A2G8QZG2"/>
<proteinExistence type="predicted"/>
<protein>
    <submittedName>
        <fullName evidence="2">Uncharacterized protein</fullName>
    </submittedName>
</protein>
<comment type="caution">
    <text evidence="2">The sequence shown here is derived from an EMBL/GenBank/DDBJ whole genome shotgun (WGS) entry which is preliminary data.</text>
</comment>
<reference evidence="2 3" key="1">
    <citation type="submission" date="2013-09" db="EMBL/GenBank/DDBJ databases">
        <title>Genome sequencing of Phaeobacter antarcticus sp. nov. SM1211.</title>
        <authorList>
            <person name="Zhang X.-Y."/>
            <person name="Liu C."/>
            <person name="Chen X.-L."/>
            <person name="Xie B.-B."/>
            <person name="Qin Q.-L."/>
            <person name="Rong J.-C."/>
            <person name="Zhang Y.-Z."/>
        </authorList>
    </citation>
    <scope>NUCLEOTIDE SEQUENCE [LARGE SCALE GENOMIC DNA]</scope>
    <source>
        <strain evidence="2 3">SM1211</strain>
    </source>
</reference>
<sequence length="51" mass="5135">MPGAATALLQARHPEASFPEADAQNAAYGHDVAAERSTGSKAKAAVGCIQP</sequence>
<evidence type="ECO:0000313" key="2">
    <source>
        <dbReference type="EMBL" id="PIL14308.1"/>
    </source>
</evidence>
<keyword evidence="3" id="KW-1185">Reference proteome</keyword>
<evidence type="ECO:0000313" key="3">
    <source>
        <dbReference type="Proteomes" id="UP000231259"/>
    </source>
</evidence>
<organism evidence="2 3">
    <name type="scientific">Puniceibacterium antarcticum</name>
    <dbReference type="NCBI Taxonomy" id="1206336"/>
    <lineage>
        <taxon>Bacteria</taxon>
        <taxon>Pseudomonadati</taxon>
        <taxon>Pseudomonadota</taxon>
        <taxon>Alphaproteobacteria</taxon>
        <taxon>Rhodobacterales</taxon>
        <taxon>Paracoccaceae</taxon>
        <taxon>Puniceibacterium</taxon>
    </lineage>
</organism>